<dbReference type="AlphaFoldDB" id="A0A0H5Q1R0"/>
<reference evidence="1" key="2">
    <citation type="submission" date="2015-07" db="EMBL/GenBank/DDBJ databases">
        <title>Plasmids, circular viruses and viroids from rat gut.</title>
        <authorList>
            <person name="Jorgensen T.J."/>
            <person name="Hansen M.A."/>
            <person name="Xu Z."/>
            <person name="Tabak M.A."/>
            <person name="Sorensen S.J."/>
            <person name="Hansen L.H."/>
        </authorList>
    </citation>
    <scope>NUCLEOTIDE SEQUENCE</scope>
    <source>
        <strain evidence="1">RGFK0776</strain>
    </source>
</reference>
<name>A0A0H5Q1R0_9ZZZZ</name>
<organism evidence="1">
    <name type="scientific">uncultured prokaryote</name>
    <dbReference type="NCBI Taxonomy" id="198431"/>
    <lineage>
        <taxon>unclassified sequences</taxon>
        <taxon>environmental samples</taxon>
    </lineage>
</organism>
<proteinExistence type="predicted"/>
<sequence>MQQPPRNVGYVIYSDYITFCYEVARSRPRRTRARRAALPLLLTPWAFALCAHCPRRSCDLCGTLKRAGCCTLRTSPPVPQNRHFVQVLRGLCSICHIIISPTHHLSTRSRGHKARDFVQVTRALSARGRFTPLSSPAPWRDCFFIRQSVHDRLCGATAAPFPAPRSAPYALRRRACHVLTVGALYAIIIAV</sequence>
<accession>A0A0H5Q1R0</accession>
<dbReference type="EMBL" id="LN853385">
    <property type="protein sequence ID" value="CRY95803.1"/>
    <property type="molecule type" value="Genomic_DNA"/>
</dbReference>
<evidence type="ECO:0000313" key="1">
    <source>
        <dbReference type="EMBL" id="CRY95803.1"/>
    </source>
</evidence>
<reference evidence="1" key="1">
    <citation type="submission" date="2015-06" db="EMBL/GenBank/DDBJ databases">
        <authorList>
            <person name="Joergensen T."/>
        </authorList>
    </citation>
    <scope>NUCLEOTIDE SEQUENCE</scope>
    <source>
        <strain evidence="1">RGFK0776</strain>
    </source>
</reference>
<protein>
    <submittedName>
        <fullName evidence="1">Uncharacterized protein</fullName>
    </submittedName>
</protein>